<evidence type="ECO:0008006" key="4">
    <source>
        <dbReference type="Google" id="ProtNLM"/>
    </source>
</evidence>
<feature type="chain" id="PRO_5023146978" description="YceI family protein" evidence="1">
    <location>
        <begin position="27"/>
        <end position="192"/>
    </location>
</feature>
<proteinExistence type="predicted"/>
<accession>A0A5C6LR92</accession>
<evidence type="ECO:0000256" key="1">
    <source>
        <dbReference type="SAM" id="SignalP"/>
    </source>
</evidence>
<dbReference type="OrthoDB" id="655872at2"/>
<dbReference type="AlphaFoldDB" id="A0A5C6LR92"/>
<comment type="caution">
    <text evidence="2">The sequence shown here is derived from an EMBL/GenBank/DDBJ whole genome shotgun (WGS) entry which is preliminary data.</text>
</comment>
<dbReference type="Proteomes" id="UP000318815">
    <property type="component" value="Unassembled WGS sequence"/>
</dbReference>
<evidence type="ECO:0000313" key="3">
    <source>
        <dbReference type="Proteomes" id="UP000318815"/>
    </source>
</evidence>
<feature type="signal peptide" evidence="1">
    <location>
        <begin position="1"/>
        <end position="26"/>
    </location>
</feature>
<reference evidence="2 3" key="1">
    <citation type="submission" date="2019-08" db="EMBL/GenBank/DDBJ databases">
        <title>Whole genome sequencing of chitin degrading bacteria Chitinophaga pinensis YS16.</title>
        <authorList>
            <person name="Singh R.P."/>
            <person name="Manchanda G."/>
            <person name="Maurya I.K."/>
            <person name="Joshi N.K."/>
            <person name="Srivastava A.K."/>
        </authorList>
    </citation>
    <scope>NUCLEOTIDE SEQUENCE [LARGE SCALE GENOMIC DNA]</scope>
    <source>
        <strain evidence="2 3">YS-16</strain>
    </source>
</reference>
<name>A0A5C6LR92_9BACT</name>
<evidence type="ECO:0000313" key="2">
    <source>
        <dbReference type="EMBL" id="TWV95716.1"/>
    </source>
</evidence>
<gene>
    <name evidence="2" type="ORF">FEF09_24080</name>
</gene>
<protein>
    <recommendedName>
        <fullName evidence="4">YceI family protein</fullName>
    </recommendedName>
</protein>
<keyword evidence="3" id="KW-1185">Reference proteome</keyword>
<dbReference type="EMBL" id="VOHS01000037">
    <property type="protein sequence ID" value="TWV95716.1"/>
    <property type="molecule type" value="Genomic_DNA"/>
</dbReference>
<keyword evidence="1" id="KW-0732">Signal</keyword>
<dbReference type="RefSeq" id="WP_146307469.1">
    <property type="nucleotide sequence ID" value="NZ_VOHS01000037.1"/>
</dbReference>
<organism evidence="2 3">
    <name type="scientific">Chitinophaga pinensis</name>
    <dbReference type="NCBI Taxonomy" id="79329"/>
    <lineage>
        <taxon>Bacteria</taxon>
        <taxon>Pseudomonadati</taxon>
        <taxon>Bacteroidota</taxon>
        <taxon>Chitinophagia</taxon>
        <taxon>Chitinophagales</taxon>
        <taxon>Chitinophagaceae</taxon>
        <taxon>Chitinophaga</taxon>
    </lineage>
</organism>
<sequence length="192" mass="20690">MKTNTLSRITTAVVAILCMSVTTVSAQKKVPNPGTLNIERNGTVFSSKDIRGNATIGSSKLAIMNMECTLRDGKRILSLRFDLKKIGEFKPVTITFDKSTGEDQVGNFAQFLNYPQDEATETADEGSGKDVSSSAEKGSFTLTEIRFDDVKAFISGNFEFTGPNDIESGSEKTVTVKGTFSGVQVVCMGPHP</sequence>